<dbReference type="EC" id="6.5.1.8" evidence="2"/>
<dbReference type="AlphaFoldDB" id="X1PM29"/>
<dbReference type="GO" id="GO:0170057">
    <property type="term" value="F:RNA ligase (GTP) activity"/>
    <property type="evidence" value="ECO:0007669"/>
    <property type="project" value="UniProtKB-EC"/>
</dbReference>
<sequence length="144" mass="15596">MRVPGIIYVSESMLEHIWQEHCLEQVANVAFLPGIVGCSLAMPDIHWGYGFPIGGVAATRVSDGVISPGGVGFDINCGTRLLRTNLTEAEVRPKIDELVSELFNNVPSGLGSTGKIRVTEKELKDVITRGSRWALEKGFGQAED</sequence>
<dbReference type="InterPro" id="IPR036025">
    <property type="entry name" value="RtcB-like_sf"/>
</dbReference>
<feature type="non-terminal residue" evidence="9">
    <location>
        <position position="144"/>
    </location>
</feature>
<dbReference type="GO" id="GO:0006396">
    <property type="term" value="P:RNA processing"/>
    <property type="evidence" value="ECO:0007669"/>
    <property type="project" value="InterPro"/>
</dbReference>
<dbReference type="InterPro" id="IPR001233">
    <property type="entry name" value="RtcB"/>
</dbReference>
<evidence type="ECO:0000313" key="9">
    <source>
        <dbReference type="EMBL" id="GAI56908.1"/>
    </source>
</evidence>
<evidence type="ECO:0000256" key="6">
    <source>
        <dbReference type="ARBA" id="ARBA00023134"/>
    </source>
</evidence>
<comment type="cofactor">
    <cofactor evidence="1">
        <name>Mn(2+)</name>
        <dbReference type="ChEBI" id="CHEBI:29035"/>
    </cofactor>
</comment>
<evidence type="ECO:0000256" key="7">
    <source>
        <dbReference type="ARBA" id="ARBA00023211"/>
    </source>
</evidence>
<keyword evidence="4" id="KW-0479">Metal-binding</keyword>
<evidence type="ECO:0000256" key="1">
    <source>
        <dbReference type="ARBA" id="ARBA00001936"/>
    </source>
</evidence>
<dbReference type="GO" id="GO:0005525">
    <property type="term" value="F:GTP binding"/>
    <property type="evidence" value="ECO:0007669"/>
    <property type="project" value="UniProtKB-KW"/>
</dbReference>
<dbReference type="PROSITE" id="PS01288">
    <property type="entry name" value="UPF0027"/>
    <property type="match status" value="1"/>
</dbReference>
<evidence type="ECO:0000256" key="5">
    <source>
        <dbReference type="ARBA" id="ARBA00022741"/>
    </source>
</evidence>
<evidence type="ECO:0000256" key="8">
    <source>
        <dbReference type="ARBA" id="ARBA00047746"/>
    </source>
</evidence>
<dbReference type="Pfam" id="PF01139">
    <property type="entry name" value="RtcB"/>
    <property type="match status" value="1"/>
</dbReference>
<dbReference type="SUPFAM" id="SSF103365">
    <property type="entry name" value="Hypothetical protein PH1602"/>
    <property type="match status" value="1"/>
</dbReference>
<reference evidence="9" key="1">
    <citation type="journal article" date="2014" name="Front. Microbiol.">
        <title>High frequency of phylogenetically diverse reductive dehalogenase-homologous genes in deep subseafloor sedimentary metagenomes.</title>
        <authorList>
            <person name="Kawai M."/>
            <person name="Futagami T."/>
            <person name="Toyoda A."/>
            <person name="Takaki Y."/>
            <person name="Nishi S."/>
            <person name="Hori S."/>
            <person name="Arai W."/>
            <person name="Tsubouchi T."/>
            <person name="Morono Y."/>
            <person name="Uchiyama I."/>
            <person name="Ito T."/>
            <person name="Fujiyama A."/>
            <person name="Inagaki F."/>
            <person name="Takami H."/>
        </authorList>
    </citation>
    <scope>NUCLEOTIDE SEQUENCE</scope>
    <source>
        <strain evidence="9">Expedition CK06-06</strain>
    </source>
</reference>
<comment type="catalytic activity">
    <reaction evidence="8">
        <text>a 3'-end 3'-phospho-ribonucleotide-RNA + a 5'-end dephospho-ribonucleoside-RNA + GTP = a ribonucleotidyl-ribonucleotide-RNA + GMP + diphosphate</text>
        <dbReference type="Rhea" id="RHEA:68076"/>
        <dbReference type="Rhea" id="RHEA-COMP:10463"/>
        <dbReference type="Rhea" id="RHEA-COMP:13936"/>
        <dbReference type="Rhea" id="RHEA-COMP:17355"/>
        <dbReference type="ChEBI" id="CHEBI:33019"/>
        <dbReference type="ChEBI" id="CHEBI:37565"/>
        <dbReference type="ChEBI" id="CHEBI:58115"/>
        <dbReference type="ChEBI" id="CHEBI:83062"/>
        <dbReference type="ChEBI" id="CHEBI:138284"/>
        <dbReference type="ChEBI" id="CHEBI:173118"/>
        <dbReference type="EC" id="6.5.1.8"/>
    </reaction>
</comment>
<keyword evidence="6" id="KW-0342">GTP-binding</keyword>
<keyword evidence="7" id="KW-0464">Manganese</keyword>
<name>X1PM29_9ZZZZ</name>
<evidence type="ECO:0000256" key="2">
    <source>
        <dbReference type="ARBA" id="ARBA00012726"/>
    </source>
</evidence>
<dbReference type="Gene3D" id="3.90.1860.10">
    <property type="entry name" value="tRNA-splicing ligase RtcB"/>
    <property type="match status" value="1"/>
</dbReference>
<dbReference type="GO" id="GO:0003972">
    <property type="term" value="F:RNA ligase (ATP) activity"/>
    <property type="evidence" value="ECO:0007669"/>
    <property type="project" value="TreeGrafter"/>
</dbReference>
<keyword evidence="3" id="KW-0436">Ligase</keyword>
<accession>X1PM29</accession>
<keyword evidence="5" id="KW-0547">Nucleotide-binding</keyword>
<gene>
    <name evidence="9" type="ORF">S06H3_60420</name>
</gene>
<organism evidence="9">
    <name type="scientific">marine sediment metagenome</name>
    <dbReference type="NCBI Taxonomy" id="412755"/>
    <lineage>
        <taxon>unclassified sequences</taxon>
        <taxon>metagenomes</taxon>
        <taxon>ecological metagenomes</taxon>
    </lineage>
</organism>
<dbReference type="GO" id="GO:0046872">
    <property type="term" value="F:metal ion binding"/>
    <property type="evidence" value="ECO:0007669"/>
    <property type="project" value="UniProtKB-KW"/>
</dbReference>
<comment type="caution">
    <text evidence="9">The sequence shown here is derived from an EMBL/GenBank/DDBJ whole genome shotgun (WGS) entry which is preliminary data.</text>
</comment>
<evidence type="ECO:0000256" key="4">
    <source>
        <dbReference type="ARBA" id="ARBA00022723"/>
    </source>
</evidence>
<dbReference type="EMBL" id="BARV01039411">
    <property type="protein sequence ID" value="GAI56908.1"/>
    <property type="molecule type" value="Genomic_DNA"/>
</dbReference>
<proteinExistence type="predicted"/>
<dbReference type="PANTHER" id="PTHR11118">
    <property type="entry name" value="RNA-SPLICING LIGASE RTCB HOMOLOG"/>
    <property type="match status" value="1"/>
</dbReference>
<dbReference type="PANTHER" id="PTHR11118:SF1">
    <property type="entry name" value="RNA-SPLICING LIGASE RTCB HOMOLOG"/>
    <property type="match status" value="1"/>
</dbReference>
<protein>
    <recommendedName>
        <fullName evidence="2">3'-phosphate/5'-hydroxy nucleic acid ligase</fullName>
        <ecNumber evidence="2">6.5.1.8</ecNumber>
    </recommendedName>
</protein>
<evidence type="ECO:0000256" key="3">
    <source>
        <dbReference type="ARBA" id="ARBA00022598"/>
    </source>
</evidence>